<accession>A0A1F5YZJ0</accession>
<evidence type="ECO:0000313" key="2">
    <source>
        <dbReference type="Proteomes" id="UP000177354"/>
    </source>
</evidence>
<evidence type="ECO:0000313" key="1">
    <source>
        <dbReference type="EMBL" id="OGG05630.1"/>
    </source>
</evidence>
<comment type="caution">
    <text evidence="1">The sequence shown here is derived from an EMBL/GenBank/DDBJ whole genome shotgun (WGS) entry which is preliminary data.</text>
</comment>
<protein>
    <submittedName>
        <fullName evidence="1">Uncharacterized protein</fullName>
    </submittedName>
</protein>
<dbReference type="Proteomes" id="UP000177354">
    <property type="component" value="Unassembled WGS sequence"/>
</dbReference>
<reference evidence="1 2" key="1">
    <citation type="journal article" date="2016" name="Nat. Commun.">
        <title>Thousands of microbial genomes shed light on interconnected biogeochemical processes in an aquifer system.</title>
        <authorList>
            <person name="Anantharaman K."/>
            <person name="Brown C.T."/>
            <person name="Hug L.A."/>
            <person name="Sharon I."/>
            <person name="Castelle C.J."/>
            <person name="Probst A.J."/>
            <person name="Thomas B.C."/>
            <person name="Singh A."/>
            <person name="Wilkins M.J."/>
            <person name="Karaoz U."/>
            <person name="Brodie E.L."/>
            <person name="Williams K.H."/>
            <person name="Hubbard S.S."/>
            <person name="Banfield J.F."/>
        </authorList>
    </citation>
    <scope>NUCLEOTIDE SEQUENCE [LARGE SCALE GENOMIC DNA]</scope>
</reference>
<dbReference type="EMBL" id="MFJF01000028">
    <property type="protein sequence ID" value="OGG05630.1"/>
    <property type="molecule type" value="Genomic_DNA"/>
</dbReference>
<organism evidence="1 2">
    <name type="scientific">Candidatus Gottesmanbacteria bacterium RIFCSPHIGHO2_01_FULL_40_15</name>
    <dbReference type="NCBI Taxonomy" id="1798376"/>
    <lineage>
        <taxon>Bacteria</taxon>
        <taxon>Candidatus Gottesmaniibacteriota</taxon>
    </lineage>
</organism>
<dbReference type="AlphaFoldDB" id="A0A1F5YZJ0"/>
<proteinExistence type="predicted"/>
<sequence>MEKTSKILIYQTKRVFTAFIFLFVIYFPFKFAFPTAVIAQTCSSLTVDKATVKATDNVTFTSNASSNADNFFFGIYNLDNPDGSGGFKPVCVSSGGDANTPSPSCPAGSYPLMFKDPNSASRLTGTRTLLSSELFLNDQNIFRPFGAKLERAQIIAYVSTGTGPLSPVNSSCTATTQFYRPPVCVSSVHNPNILTPSQPVQITLTGNPPAGTTIAGFTLAFYNADNPYWPGNDKPIIFGGQQYMMSVTNTSGGNSYTFTVTYNDLNRLDENWANQYPVRIHTNGYFTLSDGGFSKPEANCVDYFTVQRAAGPNVSLPPPGWFAPDGTLCNRTNYQTFYTQTSCAGQTGYTTENISPQSQCSTDGSGKCFQAGGQQFNQQIKSYWRFDSQACVPVTSPYTPVNTYDTLYQCRFGIPPVSVLNGKVTVNYTNNLQFDKIYVWINDTQDNYARYYELNKAQIRSGQPISYSFSNLFPDKKYDIYVKAYGTGGVFLDNVVYTGTCGAASCRILPNNQLDFSLNFPAPPPGSSTNSTTNEEFVAQIDKWIKGQIGPLQMSQFIKQISRVPGLQKATCDPRVPGGCLF</sequence>
<gene>
    <name evidence="1" type="ORF">A2777_00415</name>
</gene>
<name>A0A1F5YZJ0_9BACT</name>